<evidence type="ECO:0000313" key="2">
    <source>
        <dbReference type="Proteomes" id="UP000548476"/>
    </source>
</evidence>
<dbReference type="EMBL" id="JACHGT010000003">
    <property type="protein sequence ID" value="MBB6033763.1"/>
    <property type="molecule type" value="Genomic_DNA"/>
</dbReference>
<protein>
    <submittedName>
        <fullName evidence="1">Uncharacterized protein</fullName>
    </submittedName>
</protein>
<evidence type="ECO:0000313" key="1">
    <source>
        <dbReference type="EMBL" id="MBB6033763.1"/>
    </source>
</evidence>
<dbReference type="Proteomes" id="UP000548476">
    <property type="component" value="Unassembled WGS sequence"/>
</dbReference>
<name>A0A841FFI3_9ACTN</name>
<comment type="caution">
    <text evidence="1">The sequence shown here is derived from an EMBL/GenBank/DDBJ whole genome shotgun (WGS) entry which is preliminary data.</text>
</comment>
<organism evidence="1 2">
    <name type="scientific">Phytomonospora endophytica</name>
    <dbReference type="NCBI Taxonomy" id="714109"/>
    <lineage>
        <taxon>Bacteria</taxon>
        <taxon>Bacillati</taxon>
        <taxon>Actinomycetota</taxon>
        <taxon>Actinomycetes</taxon>
        <taxon>Micromonosporales</taxon>
        <taxon>Micromonosporaceae</taxon>
        <taxon>Phytomonospora</taxon>
    </lineage>
</organism>
<dbReference type="RefSeq" id="WP_184786627.1">
    <property type="nucleotide sequence ID" value="NZ_BONT01000013.1"/>
</dbReference>
<proteinExistence type="predicted"/>
<accession>A0A841FFI3</accession>
<reference evidence="1 2" key="1">
    <citation type="submission" date="2020-08" db="EMBL/GenBank/DDBJ databases">
        <title>Genomic Encyclopedia of Type Strains, Phase IV (KMG-IV): sequencing the most valuable type-strain genomes for metagenomic binning, comparative biology and taxonomic classification.</title>
        <authorList>
            <person name="Goeker M."/>
        </authorList>
    </citation>
    <scope>NUCLEOTIDE SEQUENCE [LARGE SCALE GENOMIC DNA]</scope>
    <source>
        <strain evidence="1 2">YIM 65646</strain>
    </source>
</reference>
<keyword evidence="2" id="KW-1185">Reference proteome</keyword>
<gene>
    <name evidence="1" type="ORF">HNR73_001613</name>
</gene>
<dbReference type="AlphaFoldDB" id="A0A841FFI3"/>
<sequence>MAVVVDWSAIASAHVEQTTTHNTDAGEAQTLGTGICADCLRSFPGGPARMAEIKRRAGWVDHER</sequence>